<dbReference type="RefSeq" id="WP_214621781.1">
    <property type="nucleotide sequence ID" value="NZ_JAHGAW010000002.1"/>
</dbReference>
<dbReference type="Gene3D" id="3.40.50.300">
    <property type="entry name" value="P-loop containing nucleotide triphosphate hydrolases"/>
    <property type="match status" value="1"/>
</dbReference>
<dbReference type="SMART" id="SM00028">
    <property type="entry name" value="TPR"/>
    <property type="match status" value="3"/>
</dbReference>
<accession>A0A9X1D9V0</accession>
<dbReference type="InterPro" id="IPR011990">
    <property type="entry name" value="TPR-like_helical_dom_sf"/>
</dbReference>
<organism evidence="3 4">
    <name type="scientific">Sphingobium nicotianae</name>
    <dbReference type="NCBI Taxonomy" id="2782607"/>
    <lineage>
        <taxon>Bacteria</taxon>
        <taxon>Pseudomonadati</taxon>
        <taxon>Pseudomonadota</taxon>
        <taxon>Alphaproteobacteria</taxon>
        <taxon>Sphingomonadales</taxon>
        <taxon>Sphingomonadaceae</taxon>
        <taxon>Sphingobium</taxon>
    </lineage>
</organism>
<dbReference type="GO" id="GO:0008476">
    <property type="term" value="F:protein-tyrosine sulfotransferase activity"/>
    <property type="evidence" value="ECO:0007669"/>
    <property type="project" value="InterPro"/>
</dbReference>
<reference evidence="3" key="1">
    <citation type="submission" date="2021-05" db="EMBL/GenBank/DDBJ databases">
        <title>Genome of Sphingobium sp. strain.</title>
        <authorList>
            <person name="Fan R."/>
        </authorList>
    </citation>
    <scope>NUCLEOTIDE SEQUENCE</scope>
    <source>
        <strain evidence="3">H33</strain>
    </source>
</reference>
<dbReference type="InterPro" id="IPR026634">
    <property type="entry name" value="TPST-like"/>
</dbReference>
<gene>
    <name evidence="3" type="ORF">KK488_03670</name>
</gene>
<name>A0A9X1D9V0_9SPHN</name>
<proteinExistence type="predicted"/>
<dbReference type="PROSITE" id="PS50005">
    <property type="entry name" value="TPR"/>
    <property type="match status" value="1"/>
</dbReference>
<dbReference type="PANTHER" id="PTHR12788">
    <property type="entry name" value="PROTEIN-TYROSINE SULFOTRANSFERASE 2"/>
    <property type="match status" value="1"/>
</dbReference>
<feature type="repeat" description="TPR" evidence="2">
    <location>
        <begin position="40"/>
        <end position="73"/>
    </location>
</feature>
<dbReference type="Gene3D" id="1.25.40.10">
    <property type="entry name" value="Tetratricopeptide repeat domain"/>
    <property type="match status" value="1"/>
</dbReference>
<dbReference type="Proteomes" id="UP001138757">
    <property type="component" value="Unassembled WGS sequence"/>
</dbReference>
<evidence type="ECO:0000313" key="3">
    <source>
        <dbReference type="EMBL" id="MBT2186036.1"/>
    </source>
</evidence>
<evidence type="ECO:0000256" key="2">
    <source>
        <dbReference type="PROSITE-ProRule" id="PRU00339"/>
    </source>
</evidence>
<dbReference type="SUPFAM" id="SSF52540">
    <property type="entry name" value="P-loop containing nucleoside triphosphate hydrolases"/>
    <property type="match status" value="1"/>
</dbReference>
<sequence length="522" mass="58645">MIASATSSELRHVKDMVAHGQIQDGLAFCMTLAQRYPADPEPILLEGQVSLDAGLIDRARSAFERVLALKPESIDAVILLVTALVRSGDRQQALSIAAPLLVAIDKLTSDQLDSLGTILAFCDEADHALHLFRRAVESDDENPHKLFNLATVERMHGQLKAAEERLDKVIALTPDDAQAYYVRAELRRQTRERNHVPELEHHAAKFAGRSATLVNFALAKELEDIGEYARSFTALRRACDSERSRMRYDVDDDVRTIDQLIREHDELSIRGAEPGYPTREPIFVIGLPRSGTTLVERIIGSHSRVFDAGELNAFPASAIRMAGKLMNKSSFVTQSLRIAPAELGSAYIAATRPQTGGTERFTDKLPLNYLYAGLIARALPFAKIVALDRSPLDVCYAMYKTFFTGAYPFTYDLRDVARYYAAWTRLMAHWRLVLGDRLITVSYEHLVAEPEFTTRRLIASLDLKWEDQCLESHTRRDAVTTASATQVRRPINTSSVNRWQVYRDELKPLMDELRKLNVDCGD</sequence>
<evidence type="ECO:0000313" key="4">
    <source>
        <dbReference type="Proteomes" id="UP001138757"/>
    </source>
</evidence>
<comment type="caution">
    <text evidence="3">The sequence shown here is derived from an EMBL/GenBank/DDBJ whole genome shotgun (WGS) entry which is preliminary data.</text>
</comment>
<keyword evidence="2" id="KW-0802">TPR repeat</keyword>
<dbReference type="AlphaFoldDB" id="A0A9X1D9V0"/>
<dbReference type="InterPro" id="IPR027417">
    <property type="entry name" value="P-loop_NTPase"/>
</dbReference>
<dbReference type="InterPro" id="IPR019734">
    <property type="entry name" value="TPR_rpt"/>
</dbReference>
<dbReference type="SUPFAM" id="SSF48452">
    <property type="entry name" value="TPR-like"/>
    <property type="match status" value="1"/>
</dbReference>
<keyword evidence="4" id="KW-1185">Reference proteome</keyword>
<dbReference type="Pfam" id="PF14559">
    <property type="entry name" value="TPR_19"/>
    <property type="match status" value="2"/>
</dbReference>
<dbReference type="EMBL" id="JAHGAW010000002">
    <property type="protein sequence ID" value="MBT2186036.1"/>
    <property type="molecule type" value="Genomic_DNA"/>
</dbReference>
<dbReference type="Pfam" id="PF13469">
    <property type="entry name" value="Sulfotransfer_3"/>
    <property type="match status" value="1"/>
</dbReference>
<keyword evidence="1" id="KW-0808">Transferase</keyword>
<protein>
    <submittedName>
        <fullName evidence="3">Sulfotransferase</fullName>
    </submittedName>
</protein>
<evidence type="ECO:0000256" key="1">
    <source>
        <dbReference type="ARBA" id="ARBA00022679"/>
    </source>
</evidence>
<dbReference type="PANTHER" id="PTHR12788:SF10">
    <property type="entry name" value="PROTEIN-TYROSINE SULFOTRANSFERASE"/>
    <property type="match status" value="1"/>
</dbReference>